<dbReference type="SMART" id="SM00357">
    <property type="entry name" value="CSP"/>
    <property type="match status" value="1"/>
</dbReference>
<dbReference type="OrthoDB" id="9764149at2"/>
<feature type="domain" description="S1 motif" evidence="5">
    <location>
        <begin position="661"/>
        <end position="742"/>
    </location>
</feature>
<comment type="caution">
    <text evidence="6">The sequence shown here is derived from an EMBL/GenBank/DDBJ whole genome shotgun (WGS) entry which is preliminary data.</text>
</comment>
<dbReference type="InterPro" id="IPR012340">
    <property type="entry name" value="NA-bd_OB-fold"/>
</dbReference>
<dbReference type="PANTHER" id="PTHR23355:SF9">
    <property type="entry name" value="DIS3-LIKE EXONUCLEASE 2"/>
    <property type="match status" value="1"/>
</dbReference>
<proteinExistence type="predicted"/>
<dbReference type="Proteomes" id="UP000016960">
    <property type="component" value="Unassembled WGS sequence"/>
</dbReference>
<accession>U5DGX6</accession>
<evidence type="ECO:0000256" key="1">
    <source>
        <dbReference type="ARBA" id="ARBA00022722"/>
    </source>
</evidence>
<dbReference type="PROSITE" id="PS50126">
    <property type="entry name" value="S1"/>
    <property type="match status" value="1"/>
</dbReference>
<dbReference type="PANTHER" id="PTHR23355">
    <property type="entry name" value="RIBONUCLEASE"/>
    <property type="match status" value="1"/>
</dbReference>
<keyword evidence="7" id="KW-1185">Reference proteome</keyword>
<evidence type="ECO:0000259" key="5">
    <source>
        <dbReference type="PROSITE" id="PS50126"/>
    </source>
</evidence>
<reference evidence="6 7" key="1">
    <citation type="submission" date="2013-05" db="EMBL/GenBank/DDBJ databases">
        <title>Draft genome sequence of Rubidibacter lacunae KORDI 51-2.</title>
        <authorList>
            <person name="Choi D.H."/>
            <person name="Noh J.H."/>
            <person name="Kwon K.-K."/>
            <person name="Lee J.-H."/>
            <person name="Ryu J.-Y."/>
        </authorList>
    </citation>
    <scope>NUCLEOTIDE SEQUENCE [LARGE SCALE GENOMIC DNA]</scope>
    <source>
        <strain evidence="6 7">KORDI 51-2</strain>
    </source>
</reference>
<dbReference type="SMART" id="SM00955">
    <property type="entry name" value="RNB"/>
    <property type="match status" value="1"/>
</dbReference>
<dbReference type="CDD" id="cd04471">
    <property type="entry name" value="S1_RNase_R"/>
    <property type="match status" value="1"/>
</dbReference>
<dbReference type="RefSeq" id="WP_022607910.1">
    <property type="nucleotide sequence ID" value="NZ_ASSJ01000066.1"/>
</dbReference>
<dbReference type="SMART" id="SM00316">
    <property type="entry name" value="S1"/>
    <property type="match status" value="1"/>
</dbReference>
<dbReference type="PATRIC" id="fig|582515.4.peg.2878"/>
<dbReference type="eggNOG" id="COG0557">
    <property type="taxonomic scope" value="Bacteria"/>
</dbReference>
<protein>
    <submittedName>
        <fullName evidence="6">Exoribonuclease R</fullName>
        <ecNumber evidence="6">3.1.-.-</ecNumber>
    </submittedName>
</protein>
<dbReference type="SUPFAM" id="SSF50249">
    <property type="entry name" value="Nucleic acid-binding proteins"/>
    <property type="match status" value="3"/>
</dbReference>
<dbReference type="STRING" id="582515.KR51_00025590"/>
<evidence type="ECO:0000256" key="3">
    <source>
        <dbReference type="ARBA" id="ARBA00022839"/>
    </source>
</evidence>
<dbReference type="EC" id="3.1.-.-" evidence="6"/>
<dbReference type="InterPro" id="IPR050180">
    <property type="entry name" value="RNR_Ribonuclease"/>
</dbReference>
<feature type="compositionally biased region" description="Basic and acidic residues" evidence="4">
    <location>
        <begin position="758"/>
        <end position="767"/>
    </location>
</feature>
<dbReference type="GO" id="GO:0005829">
    <property type="term" value="C:cytosol"/>
    <property type="evidence" value="ECO:0007669"/>
    <property type="project" value="TreeGrafter"/>
</dbReference>
<dbReference type="InterPro" id="IPR001900">
    <property type="entry name" value="RNase_II/R"/>
</dbReference>
<keyword evidence="1" id="KW-0540">Nuclease</keyword>
<feature type="region of interest" description="Disordered" evidence="4">
    <location>
        <begin position="748"/>
        <end position="778"/>
    </location>
</feature>
<dbReference type="AlphaFoldDB" id="U5DGX6"/>
<sequence length="778" mass="85982">MEFSIATLLSHLSEDKLIAPKVLEKKLDCQDFTTLERLQIALDALERIGIVDKERGKYRRLPHEDTVEARLRCSSKGFCFAIQDAESAEDIYVRESYLGSAWNGDRVLVRVTKEGSRRRSPEGEVQVILERANPAVLAQVKQTDTGFRAVPLDDRLLFELGLVCGEDEDDIDPATAVGKLVHVEVMRYPLGDAPPKGRILRILGSDAEEAADTDIVCCKHYLRRQFPAAVEQALDDMPDGFDPAELGGRRDLRELLTLAFADLSETERVPAAIETAYSLEPVDNELWRLGIHMADVASWVPLDGAIAAEARLRGTATFLGDLVLPLFPEAVAERYSLEPESDRLATSLFLTLDAMGAVVSFELVQSVVCVDRLLDYREAQSLLGRQDAVAADLAPVVAVLDDLFFKLSPLVKAQRQQDGAFELELPERLSLFPDEGRTGALVTSPALPVRALLGELALPAGRALSRHFQALELPGIYRTQVAPDSSDLEDAIAFGNNSGLTLALESETEVKPQDYQNFSQQLSKSSAPQVLAFLLEKTLPLPKYSYKPGSHFGLACSDGYMSCLAPGQRYADFYVQHVLKALLEQGRDRRHSRAKEGVDLGSSDSHGKINWNVLPTQLGADLEVGLSGLVSDLNNSEKIAEDAETDLIGLKKAEQMKERTGQVFDGWIVGVQTYGFFVEIEELLVEGLVHVSSLKDDWYEYRARHTCLVGRKNRIAYRLGSRVKVRVKSVDYYRQQIDLVTVNDGSQETMTDLLDDDGNGRDFDPNRDAPSGGTGEEE</sequence>
<dbReference type="GO" id="GO:0004527">
    <property type="term" value="F:exonuclease activity"/>
    <property type="evidence" value="ECO:0007669"/>
    <property type="project" value="UniProtKB-KW"/>
</dbReference>
<dbReference type="InterPro" id="IPR040476">
    <property type="entry name" value="CSD2"/>
</dbReference>
<evidence type="ECO:0000313" key="6">
    <source>
        <dbReference type="EMBL" id="ERN40851.1"/>
    </source>
</evidence>
<dbReference type="GO" id="GO:0004540">
    <property type="term" value="F:RNA nuclease activity"/>
    <property type="evidence" value="ECO:0007669"/>
    <property type="project" value="InterPro"/>
</dbReference>
<dbReference type="Pfam" id="PF00575">
    <property type="entry name" value="S1"/>
    <property type="match status" value="1"/>
</dbReference>
<keyword evidence="3" id="KW-0269">Exonuclease</keyword>
<dbReference type="InterPro" id="IPR013223">
    <property type="entry name" value="RNase_B_OB_dom"/>
</dbReference>
<dbReference type="InterPro" id="IPR011129">
    <property type="entry name" value="CSD"/>
</dbReference>
<dbReference type="Gene3D" id="2.40.50.140">
    <property type="entry name" value="Nucleic acid-binding proteins"/>
    <property type="match status" value="2"/>
</dbReference>
<dbReference type="InParanoid" id="U5DGX6"/>
<organism evidence="6 7">
    <name type="scientific">Rubidibacter lacunae KORDI 51-2</name>
    <dbReference type="NCBI Taxonomy" id="582515"/>
    <lineage>
        <taxon>Bacteria</taxon>
        <taxon>Bacillati</taxon>
        <taxon>Cyanobacteriota</taxon>
        <taxon>Cyanophyceae</taxon>
        <taxon>Oscillatoriophycideae</taxon>
        <taxon>Chroococcales</taxon>
        <taxon>Aphanothecaceae</taxon>
        <taxon>Rubidibacter</taxon>
    </lineage>
</organism>
<evidence type="ECO:0000256" key="4">
    <source>
        <dbReference type="SAM" id="MobiDB-lite"/>
    </source>
</evidence>
<evidence type="ECO:0000256" key="2">
    <source>
        <dbReference type="ARBA" id="ARBA00022801"/>
    </source>
</evidence>
<dbReference type="Pfam" id="PF00773">
    <property type="entry name" value="RNB"/>
    <property type="match status" value="1"/>
</dbReference>
<gene>
    <name evidence="6" type="ORF">KR51_00025590</name>
</gene>
<dbReference type="InterPro" id="IPR003029">
    <property type="entry name" value="S1_domain"/>
</dbReference>
<dbReference type="GO" id="GO:0006402">
    <property type="term" value="P:mRNA catabolic process"/>
    <property type="evidence" value="ECO:0007669"/>
    <property type="project" value="TreeGrafter"/>
</dbReference>
<dbReference type="Pfam" id="PF17876">
    <property type="entry name" value="CSD2"/>
    <property type="match status" value="1"/>
</dbReference>
<dbReference type="EMBL" id="ASSJ01000066">
    <property type="protein sequence ID" value="ERN40851.1"/>
    <property type="molecule type" value="Genomic_DNA"/>
</dbReference>
<keyword evidence="2 6" id="KW-0378">Hydrolase</keyword>
<dbReference type="FunCoup" id="U5DGX6">
    <property type="interactions" value="319"/>
</dbReference>
<dbReference type="GO" id="GO:0003723">
    <property type="term" value="F:RNA binding"/>
    <property type="evidence" value="ECO:0007669"/>
    <property type="project" value="InterPro"/>
</dbReference>
<evidence type="ECO:0000313" key="7">
    <source>
        <dbReference type="Proteomes" id="UP000016960"/>
    </source>
</evidence>
<dbReference type="Pfam" id="PF08206">
    <property type="entry name" value="OB_RNB"/>
    <property type="match status" value="1"/>
</dbReference>
<name>U5DGX6_9CHRO</name>